<dbReference type="PROSITE" id="PS00600">
    <property type="entry name" value="AA_TRANSFER_CLASS_3"/>
    <property type="match status" value="1"/>
</dbReference>
<dbReference type="InterPro" id="IPR015421">
    <property type="entry name" value="PyrdxlP-dep_Trfase_major"/>
</dbReference>
<dbReference type="EMBL" id="CP009245">
    <property type="protein sequence ID" value="APT84705.1"/>
    <property type="molecule type" value="Genomic_DNA"/>
</dbReference>
<evidence type="ECO:0000256" key="4">
    <source>
        <dbReference type="ARBA" id="ARBA00022691"/>
    </source>
</evidence>
<keyword evidence="2 7" id="KW-0032">Aminotransferase</keyword>
<feature type="site" description="Participates in the substrate recognition with KAPA and in a stacking interaction with the adenine ring of SAM" evidence="7">
    <location>
        <position position="18"/>
    </location>
</feature>
<feature type="binding site" evidence="7">
    <location>
        <begin position="113"/>
        <end position="114"/>
    </location>
    <ligand>
        <name>pyridoxal 5'-phosphate</name>
        <dbReference type="ChEBI" id="CHEBI:597326"/>
    </ligand>
</feature>
<name>A0A1L7CFV8_9CORY</name>
<comment type="catalytic activity">
    <reaction evidence="7">
        <text>(8S)-8-amino-7-oxononanoate + S-adenosyl-L-methionine = S-adenosyl-4-methylsulfanyl-2-oxobutanoate + (7R,8S)-7,8-diammoniononanoate</text>
        <dbReference type="Rhea" id="RHEA:16861"/>
        <dbReference type="ChEBI" id="CHEBI:16490"/>
        <dbReference type="ChEBI" id="CHEBI:59789"/>
        <dbReference type="ChEBI" id="CHEBI:149468"/>
        <dbReference type="ChEBI" id="CHEBI:149469"/>
        <dbReference type="EC" id="2.6.1.62"/>
    </reaction>
</comment>
<dbReference type="KEGG" id="caqu:CAQU_06065"/>
<evidence type="ECO:0000256" key="5">
    <source>
        <dbReference type="ARBA" id="ARBA00022756"/>
    </source>
</evidence>
<comment type="subunit">
    <text evidence="7">Homodimer.</text>
</comment>
<comment type="cofactor">
    <cofactor evidence="1 7">
        <name>pyridoxal 5'-phosphate</name>
        <dbReference type="ChEBI" id="CHEBI:597326"/>
    </cofactor>
</comment>
<keyword evidence="5 7" id="KW-0093">Biotin biosynthesis</keyword>
<dbReference type="PANTHER" id="PTHR42684">
    <property type="entry name" value="ADENOSYLMETHIONINE-8-AMINO-7-OXONONANOATE AMINOTRANSFERASE"/>
    <property type="match status" value="1"/>
</dbReference>
<dbReference type="EC" id="2.6.1.62" evidence="7"/>
<dbReference type="GO" id="GO:0005737">
    <property type="term" value="C:cytoplasm"/>
    <property type="evidence" value="ECO:0007669"/>
    <property type="project" value="UniProtKB-SubCell"/>
</dbReference>
<feature type="binding site" evidence="7">
    <location>
        <position position="146"/>
    </location>
    <ligand>
        <name>substrate</name>
    </ligand>
</feature>
<comment type="subcellular location">
    <subcellularLocation>
        <location evidence="7">Cytoplasm</location>
    </subcellularLocation>
</comment>
<dbReference type="Gene3D" id="3.40.640.10">
    <property type="entry name" value="Type I PLP-dependent aspartate aminotransferase-like (Major domain)"/>
    <property type="match status" value="1"/>
</dbReference>
<evidence type="ECO:0000313" key="8">
    <source>
        <dbReference type="EMBL" id="APT84705.1"/>
    </source>
</evidence>
<gene>
    <name evidence="7" type="primary">bioA</name>
    <name evidence="8" type="ORF">CAQU_06065</name>
</gene>
<dbReference type="InterPro" id="IPR015424">
    <property type="entry name" value="PyrdxlP-dep_Trfase"/>
</dbReference>
<dbReference type="NCBIfam" id="TIGR00508">
    <property type="entry name" value="bioA"/>
    <property type="match status" value="1"/>
</dbReference>
<proteinExistence type="inferred from homology"/>
<keyword evidence="4 7" id="KW-0949">S-adenosyl-L-methionine</keyword>
<comment type="pathway">
    <text evidence="7">Cofactor biosynthesis; biotin biosynthesis; 7,8-diaminononanoate from 8-amino-7-oxononanoate (SAM route): step 1/1.</text>
</comment>
<comment type="function">
    <text evidence="7">Catalyzes the transfer of the alpha-amino group from S-adenosyl-L-methionine (SAM) to 7-keto-8-aminopelargonic acid (KAPA) to form 7,8-diaminopelargonic acid (DAPA). It is the only aminotransferase known to utilize SAM as an amino donor.</text>
</comment>
<evidence type="ECO:0000313" key="9">
    <source>
        <dbReference type="Proteomes" id="UP000185478"/>
    </source>
</evidence>
<dbReference type="CDD" id="cd00610">
    <property type="entry name" value="OAT_like"/>
    <property type="match status" value="1"/>
</dbReference>
<organism evidence="8 9">
    <name type="scientific">Corynebacterium aquilae DSM 44791</name>
    <dbReference type="NCBI Taxonomy" id="1431546"/>
    <lineage>
        <taxon>Bacteria</taxon>
        <taxon>Bacillati</taxon>
        <taxon>Actinomycetota</taxon>
        <taxon>Actinomycetes</taxon>
        <taxon>Mycobacteriales</taxon>
        <taxon>Corynebacteriaceae</taxon>
        <taxon>Corynebacterium</taxon>
    </lineage>
</organism>
<protein>
    <recommendedName>
        <fullName evidence="7">Adenosylmethionine-8-amino-7-oxononanoate aminotransferase</fullName>
        <ecNumber evidence="7">2.6.1.62</ecNumber>
    </recommendedName>
    <alternativeName>
        <fullName evidence="7">7,8-diamino-pelargonic acid aminotransferase</fullName>
        <shortName evidence="7">DAPA AT</shortName>
        <shortName evidence="7">DAPA aminotransferase</shortName>
    </alternativeName>
    <alternativeName>
        <fullName evidence="7">7,8-diaminononanoate synthase</fullName>
        <shortName evidence="7">DANS</shortName>
    </alternativeName>
    <alternativeName>
        <fullName evidence="7">Diaminopelargonic acid synthase</fullName>
    </alternativeName>
</protein>
<dbReference type="GO" id="GO:0030170">
    <property type="term" value="F:pyridoxal phosphate binding"/>
    <property type="evidence" value="ECO:0007669"/>
    <property type="project" value="UniProtKB-UniRule"/>
</dbReference>
<keyword evidence="9" id="KW-1185">Reference proteome</keyword>
<accession>A0A1L7CFV8</accession>
<feature type="binding site" evidence="7">
    <location>
        <position position="392"/>
    </location>
    <ligand>
        <name>substrate</name>
    </ligand>
</feature>
<dbReference type="GO" id="GO:0004015">
    <property type="term" value="F:adenosylmethionine-8-amino-7-oxononanoate transaminase activity"/>
    <property type="evidence" value="ECO:0007669"/>
    <property type="project" value="UniProtKB-UniRule"/>
</dbReference>
<dbReference type="InterPro" id="IPR015422">
    <property type="entry name" value="PyrdxlP-dep_Trfase_small"/>
</dbReference>
<feature type="binding site" evidence="7">
    <location>
        <position position="53"/>
    </location>
    <ligand>
        <name>substrate</name>
    </ligand>
</feature>
<dbReference type="Pfam" id="PF00202">
    <property type="entry name" value="Aminotran_3"/>
    <property type="match status" value="1"/>
</dbReference>
<comment type="similarity">
    <text evidence="7">Belongs to the class-III pyridoxal-phosphate-dependent aminotransferase family. BioA subfamily.</text>
</comment>
<evidence type="ECO:0000256" key="1">
    <source>
        <dbReference type="ARBA" id="ARBA00001933"/>
    </source>
</evidence>
<dbReference type="Proteomes" id="UP000185478">
    <property type="component" value="Chromosome"/>
</dbReference>
<feature type="binding site" evidence="7">
    <location>
        <position position="245"/>
    </location>
    <ligand>
        <name>pyridoxal 5'-phosphate</name>
        <dbReference type="ChEBI" id="CHEBI:597326"/>
    </ligand>
</feature>
<keyword evidence="7" id="KW-0963">Cytoplasm</keyword>
<dbReference type="RefSeq" id="WP_075726061.1">
    <property type="nucleotide sequence ID" value="NZ_CP009245.1"/>
</dbReference>
<dbReference type="UniPathway" id="UPA00078">
    <property type="reaction ID" value="UER00160"/>
</dbReference>
<dbReference type="Gene3D" id="3.90.1150.10">
    <property type="entry name" value="Aspartate Aminotransferase, domain 1"/>
    <property type="match status" value="1"/>
</dbReference>
<feature type="binding site" evidence="7">
    <location>
        <position position="308"/>
    </location>
    <ligand>
        <name>substrate</name>
    </ligand>
</feature>
<keyword evidence="3 7" id="KW-0808">Transferase</keyword>
<dbReference type="InterPro" id="IPR005815">
    <property type="entry name" value="BioA"/>
</dbReference>
<dbReference type="InterPro" id="IPR005814">
    <property type="entry name" value="Aminotrans_3"/>
</dbReference>
<feature type="modified residue" description="N6-(pyridoxal phosphate)lysine" evidence="7">
    <location>
        <position position="274"/>
    </location>
</feature>
<dbReference type="OrthoDB" id="9801052at2"/>
<sequence>MNTHDIITFDQRHLWHPYSPTPAAMDPIPIATARGVLLTTTDGQELIDGMSSWWAAAHGHSHPHLVQAARDQIDKMSHVMFGGLTHQPAVDAARKLLALTDESLTKVFFADSGSVSVEVAIKMALQYQRGHGHPERTKLLTWRSGYHGDTFGPMSVCDPDGGMHSLWKGALSEQIFAPAPPVRGSSPAVIADYLATVESLITDSVAAIIIEPVVQGAGGMRFHDPETVAGIRALCDAHDLVMIADEIATGFGRTGDVFTTQAAGITPDILCVGKALTGGFMTLAATLATDDIAAAIDTDDGGGALMHGPTFMANPLACAVASAALDLIQDGYWKTAVARIEKELEQNLAPLRDDPRVADVRVLGAIGVVELIQPCDMKTATRAATDHGVWLRPFGKLIYTMPPYIATTEDVATICTAIHAAVDAQPHPA</sequence>
<dbReference type="FunFam" id="3.40.640.10:FF:000004">
    <property type="entry name" value="Acetylornithine aminotransferase"/>
    <property type="match status" value="1"/>
</dbReference>
<reference evidence="8 9" key="1">
    <citation type="submission" date="2014-08" db="EMBL/GenBank/DDBJ databases">
        <title>Complete genome sequence of Corynebacterium aquilae S-613T(T) (=DSM 44791(T)), isolated from the choana of a healthy golden eagle.</title>
        <authorList>
            <person name="Ruckert C."/>
            <person name="Albersmeier A."/>
            <person name="Winkler A."/>
            <person name="Kalinowski J."/>
        </authorList>
    </citation>
    <scope>NUCLEOTIDE SEQUENCE [LARGE SCALE GENOMIC DNA]</scope>
    <source>
        <strain evidence="8 9">S-613</strain>
    </source>
</reference>
<dbReference type="NCBIfam" id="NF004624">
    <property type="entry name" value="PRK05964.1"/>
    <property type="match status" value="1"/>
</dbReference>
<evidence type="ECO:0000256" key="7">
    <source>
        <dbReference type="HAMAP-Rule" id="MF_00834"/>
    </source>
</evidence>
<dbReference type="SUPFAM" id="SSF53383">
    <property type="entry name" value="PLP-dependent transferases"/>
    <property type="match status" value="1"/>
</dbReference>
<dbReference type="GO" id="GO:0009102">
    <property type="term" value="P:biotin biosynthetic process"/>
    <property type="evidence" value="ECO:0007669"/>
    <property type="project" value="UniProtKB-UniRule"/>
</dbReference>
<dbReference type="HAMAP" id="MF_00834">
    <property type="entry name" value="BioA"/>
    <property type="match status" value="1"/>
</dbReference>
<dbReference type="AlphaFoldDB" id="A0A1L7CFV8"/>
<keyword evidence="6 7" id="KW-0663">Pyridoxal phosphate</keyword>
<evidence type="ECO:0000256" key="3">
    <source>
        <dbReference type="ARBA" id="ARBA00022679"/>
    </source>
</evidence>
<dbReference type="PANTHER" id="PTHR42684:SF17">
    <property type="entry name" value="ADENOSYLMETHIONINE-8-AMINO-7-OXONONANOATE AMINOTRANSFERASE"/>
    <property type="match status" value="1"/>
</dbReference>
<dbReference type="InterPro" id="IPR049704">
    <property type="entry name" value="Aminotrans_3_PPA_site"/>
</dbReference>
<dbReference type="STRING" id="1431546.CAQU_06065"/>
<evidence type="ECO:0000256" key="2">
    <source>
        <dbReference type="ARBA" id="ARBA00022576"/>
    </source>
</evidence>
<evidence type="ECO:0000256" key="6">
    <source>
        <dbReference type="ARBA" id="ARBA00022898"/>
    </source>
</evidence>
<feature type="binding site" evidence="7">
    <location>
        <position position="274"/>
    </location>
    <ligand>
        <name>substrate</name>
    </ligand>
</feature>
<feature type="binding site" evidence="7">
    <location>
        <begin position="309"/>
        <end position="310"/>
    </location>
    <ligand>
        <name>pyridoxal 5'-phosphate</name>
        <dbReference type="ChEBI" id="CHEBI:597326"/>
    </ligand>
</feature>